<keyword evidence="3" id="KW-0472">Membrane</keyword>
<dbReference type="InterPro" id="IPR019079">
    <property type="entry name" value="Capsule_synth_CapA"/>
</dbReference>
<feature type="transmembrane region" description="Helical" evidence="3">
    <location>
        <begin position="34"/>
        <end position="53"/>
    </location>
</feature>
<protein>
    <submittedName>
        <fullName evidence="5">CapA family protein</fullName>
    </submittedName>
</protein>
<name>A0A5B8U2R0_9ACTN</name>
<dbReference type="KEGG" id="bsol:FSW04_06450"/>
<feature type="compositionally biased region" description="Low complexity" evidence="2">
    <location>
        <begin position="15"/>
        <end position="26"/>
    </location>
</feature>
<dbReference type="CDD" id="cd07381">
    <property type="entry name" value="MPP_CapA"/>
    <property type="match status" value="1"/>
</dbReference>
<feature type="compositionally biased region" description="Basic residues" evidence="2">
    <location>
        <begin position="1"/>
        <end position="11"/>
    </location>
</feature>
<keyword evidence="3" id="KW-1133">Transmembrane helix</keyword>
<evidence type="ECO:0000313" key="5">
    <source>
        <dbReference type="EMBL" id="QEC47263.1"/>
    </source>
</evidence>
<dbReference type="EMBL" id="CP042430">
    <property type="protein sequence ID" value="QEC47263.1"/>
    <property type="molecule type" value="Genomic_DNA"/>
</dbReference>
<dbReference type="AlphaFoldDB" id="A0A5B8U2R0"/>
<comment type="similarity">
    <text evidence="1">Belongs to the CapA family.</text>
</comment>
<dbReference type="PANTHER" id="PTHR33393:SF11">
    <property type="entry name" value="POLYGLUTAMINE SYNTHESIS ACCESSORY PROTEIN RV0574C-RELATED"/>
    <property type="match status" value="1"/>
</dbReference>
<gene>
    <name evidence="5" type="ORF">FSW04_06450</name>
</gene>
<evidence type="ECO:0000313" key="6">
    <source>
        <dbReference type="Proteomes" id="UP000321805"/>
    </source>
</evidence>
<sequence>MPARPRGRRLGRGPAGARTAAANPQSVRVTHRTAVVAACLLAAVGAVCVALAAGGRDGPEAARAELPIGRPLTIAWGGDTTLGSSHGLPPQHGWAVLAPVARVLRAADLTAVNHEGTLATGGSSKCPGGDTDTCFAFRAPPANAAALRRAGVDVVNLANNHAFDFGALGLGQTVSALRRHGVTPTGRPGEIAYRTIAGARVAFLGFAPYPWASPIADPAAIAAYVRDARRHANVVVVFVHAGAEGAGQEHTPAGPETYLGEERGDVRAFAHAAVDAGADLVLGSGPHVLRGMELYRRRLIAYSLGNLAGFHTFATGGTLSLSGILRVTVTADGAFLAGSFTSLTLDGSDIPHVDRAGQAAALVSDLARADFGAAGLVVGADGGVRLTGSDPPP</sequence>
<evidence type="ECO:0000259" key="4">
    <source>
        <dbReference type="SMART" id="SM00854"/>
    </source>
</evidence>
<dbReference type="SMART" id="SM00854">
    <property type="entry name" value="PGA_cap"/>
    <property type="match status" value="1"/>
</dbReference>
<evidence type="ECO:0000256" key="1">
    <source>
        <dbReference type="ARBA" id="ARBA00005662"/>
    </source>
</evidence>
<dbReference type="Pfam" id="PF09587">
    <property type="entry name" value="PGA_cap"/>
    <property type="match status" value="1"/>
</dbReference>
<feature type="region of interest" description="Disordered" evidence="2">
    <location>
        <begin position="1"/>
        <end position="26"/>
    </location>
</feature>
<dbReference type="SUPFAM" id="SSF56300">
    <property type="entry name" value="Metallo-dependent phosphatases"/>
    <property type="match status" value="1"/>
</dbReference>
<proteinExistence type="inferred from homology"/>
<evidence type="ECO:0000256" key="2">
    <source>
        <dbReference type="SAM" id="MobiDB-lite"/>
    </source>
</evidence>
<keyword evidence="3" id="KW-0812">Transmembrane</keyword>
<dbReference type="InterPro" id="IPR029052">
    <property type="entry name" value="Metallo-depent_PP-like"/>
</dbReference>
<accession>A0A5B8U2R0</accession>
<dbReference type="Proteomes" id="UP000321805">
    <property type="component" value="Chromosome"/>
</dbReference>
<evidence type="ECO:0000256" key="3">
    <source>
        <dbReference type="SAM" id="Phobius"/>
    </source>
</evidence>
<dbReference type="InterPro" id="IPR052169">
    <property type="entry name" value="CW_Biosynth-Accessory"/>
</dbReference>
<dbReference type="Gene3D" id="3.60.21.10">
    <property type="match status" value="1"/>
</dbReference>
<dbReference type="PANTHER" id="PTHR33393">
    <property type="entry name" value="POLYGLUTAMINE SYNTHESIS ACCESSORY PROTEIN RV0574C-RELATED"/>
    <property type="match status" value="1"/>
</dbReference>
<keyword evidence="6" id="KW-1185">Reference proteome</keyword>
<organism evidence="5 6">
    <name type="scientific">Baekduia soli</name>
    <dbReference type="NCBI Taxonomy" id="496014"/>
    <lineage>
        <taxon>Bacteria</taxon>
        <taxon>Bacillati</taxon>
        <taxon>Actinomycetota</taxon>
        <taxon>Thermoleophilia</taxon>
        <taxon>Solirubrobacterales</taxon>
        <taxon>Baekduiaceae</taxon>
        <taxon>Baekduia</taxon>
    </lineage>
</organism>
<feature type="domain" description="Capsule synthesis protein CapA" evidence="4">
    <location>
        <begin position="73"/>
        <end position="311"/>
    </location>
</feature>
<reference evidence="5 6" key="1">
    <citation type="journal article" date="2018" name="J. Microbiol.">
        <title>Baekduia soli gen. nov., sp. nov., a novel bacterium isolated from the soil of Baekdu Mountain and proposal of a novel family name, Baekduiaceae fam. nov.</title>
        <authorList>
            <person name="An D.S."/>
            <person name="Siddiqi M.Z."/>
            <person name="Kim K.H."/>
            <person name="Yu H.S."/>
            <person name="Im W.T."/>
        </authorList>
    </citation>
    <scope>NUCLEOTIDE SEQUENCE [LARGE SCALE GENOMIC DNA]</scope>
    <source>
        <strain evidence="5 6">BR7-21</strain>
    </source>
</reference>
<dbReference type="OrthoDB" id="9810718at2"/>